<keyword evidence="1" id="KW-1133">Transmembrane helix</keyword>
<evidence type="ECO:0000256" key="1">
    <source>
        <dbReference type="SAM" id="Phobius"/>
    </source>
</evidence>
<keyword evidence="2" id="KW-0732">Signal</keyword>
<proteinExistence type="predicted"/>
<dbReference type="EMBL" id="JBAMIC010004070">
    <property type="protein sequence ID" value="KAK7088714.1"/>
    <property type="molecule type" value="Genomic_DNA"/>
</dbReference>
<keyword evidence="4" id="KW-1185">Reference proteome</keyword>
<evidence type="ECO:0000313" key="3">
    <source>
        <dbReference type="EMBL" id="KAK7088714.1"/>
    </source>
</evidence>
<accession>A0AAN9FY03</accession>
<feature type="signal peptide" evidence="2">
    <location>
        <begin position="1"/>
        <end position="18"/>
    </location>
</feature>
<organism evidence="3 4">
    <name type="scientific">Littorina saxatilis</name>
    <dbReference type="NCBI Taxonomy" id="31220"/>
    <lineage>
        <taxon>Eukaryota</taxon>
        <taxon>Metazoa</taxon>
        <taxon>Spiralia</taxon>
        <taxon>Lophotrochozoa</taxon>
        <taxon>Mollusca</taxon>
        <taxon>Gastropoda</taxon>
        <taxon>Caenogastropoda</taxon>
        <taxon>Littorinimorpha</taxon>
        <taxon>Littorinoidea</taxon>
        <taxon>Littorinidae</taxon>
        <taxon>Littorina</taxon>
    </lineage>
</organism>
<dbReference type="AlphaFoldDB" id="A0AAN9FY03"/>
<feature type="chain" id="PRO_5042822464" evidence="2">
    <location>
        <begin position="19"/>
        <end position="343"/>
    </location>
</feature>
<evidence type="ECO:0000313" key="4">
    <source>
        <dbReference type="Proteomes" id="UP001374579"/>
    </source>
</evidence>
<sequence>MAATRFLATCSLLIVIVAVPGYLSVSVSSGSTDRLPKAQVTLNIEDVHINTATCSEANLKHDEVRLRTIDMTHRPCAQCGETSTLTHVGHVTSRHASRDSKLQTRLAVTGWLDMQGTSLLGVGLVQNASSKLHVDDVTCSFTYWPENGIAEYTEEPLRRRVPAKRVEWRISTSPGADSVYIRLPTAAPGGALSFDSAQQLEGSLEFLTPKNTDDPTLYMWHRSPHGDVMTLTIIAATDSDLTACADRFECGVRAGDTHSECVYSHFSREPAPGPVNTGHWVVVGLTLAVFCLAAILCVALLVLLLRGGGRPCCRKHYSPASVDNNINKCIEADDVSHCYERLM</sequence>
<keyword evidence="1" id="KW-0812">Transmembrane</keyword>
<feature type="transmembrane region" description="Helical" evidence="1">
    <location>
        <begin position="280"/>
        <end position="305"/>
    </location>
</feature>
<dbReference type="Proteomes" id="UP001374579">
    <property type="component" value="Unassembled WGS sequence"/>
</dbReference>
<reference evidence="3 4" key="1">
    <citation type="submission" date="2024-02" db="EMBL/GenBank/DDBJ databases">
        <title>Chromosome-scale genome assembly of the rough periwinkle Littorina saxatilis.</title>
        <authorList>
            <person name="De Jode A."/>
            <person name="Faria R."/>
            <person name="Formenti G."/>
            <person name="Sims Y."/>
            <person name="Smith T.P."/>
            <person name="Tracey A."/>
            <person name="Wood J.M.D."/>
            <person name="Zagrodzka Z.B."/>
            <person name="Johannesson K."/>
            <person name="Butlin R.K."/>
            <person name="Leder E.H."/>
        </authorList>
    </citation>
    <scope>NUCLEOTIDE SEQUENCE [LARGE SCALE GENOMIC DNA]</scope>
    <source>
        <strain evidence="3">Snail1</strain>
        <tissue evidence="3">Muscle</tissue>
    </source>
</reference>
<keyword evidence="1" id="KW-0472">Membrane</keyword>
<name>A0AAN9FY03_9CAEN</name>
<protein>
    <submittedName>
        <fullName evidence="3">Uncharacterized protein</fullName>
    </submittedName>
</protein>
<gene>
    <name evidence="3" type="ORF">V1264_022600</name>
</gene>
<comment type="caution">
    <text evidence="3">The sequence shown here is derived from an EMBL/GenBank/DDBJ whole genome shotgun (WGS) entry which is preliminary data.</text>
</comment>
<evidence type="ECO:0000256" key="2">
    <source>
        <dbReference type="SAM" id="SignalP"/>
    </source>
</evidence>